<protein>
    <submittedName>
        <fullName evidence="10">IMP dehydrogenase</fullName>
    </submittedName>
</protein>
<evidence type="ECO:0000256" key="4">
    <source>
        <dbReference type="ARBA" id="ARBA00029447"/>
    </source>
</evidence>
<feature type="domain" description="HAMP" evidence="9">
    <location>
        <begin position="226"/>
        <end position="279"/>
    </location>
</feature>
<evidence type="ECO:0000313" key="11">
    <source>
        <dbReference type="Proteomes" id="UP000000270"/>
    </source>
</evidence>
<keyword evidence="3 5" id="KW-0807">Transducer</keyword>
<dbReference type="GO" id="GO:0005886">
    <property type="term" value="C:plasma membrane"/>
    <property type="evidence" value="ECO:0007669"/>
    <property type="project" value="UniProtKB-SubCell"/>
</dbReference>
<evidence type="ECO:0000256" key="2">
    <source>
        <dbReference type="ARBA" id="ARBA00022519"/>
    </source>
</evidence>
<evidence type="ECO:0000259" key="9">
    <source>
        <dbReference type="PROSITE" id="PS50885"/>
    </source>
</evidence>
<reference evidence="10 11" key="3">
    <citation type="journal article" date="2008" name="BMC Genomics">
        <title>The genome of the versatile nitrogen fixer Azorhizobium caulinodans ORS571.</title>
        <authorList>
            <person name="Lee KB."/>
            <person name="Backer P.D."/>
            <person name="Aono T."/>
            <person name="Liu CT."/>
            <person name="Suzuki S."/>
            <person name="Suzuki T."/>
            <person name="Kaneko T."/>
            <person name="Yamada M."/>
            <person name="Tabata S."/>
            <person name="Kupfer D.M."/>
            <person name="Najar F.Z."/>
            <person name="Wiley G.B."/>
            <person name="Roe B."/>
            <person name="Binnewies T.T."/>
            <person name="Ussery D.W."/>
            <person name="D'Haeze W."/>
            <person name="Herder J.D."/>
            <person name="Gevers D."/>
            <person name="Vereecke D."/>
            <person name="Holsters M."/>
            <person name="Oyaizu H."/>
        </authorList>
    </citation>
    <scope>NUCLEOTIDE SEQUENCE [LARGE SCALE GENOMIC DNA]</scope>
    <source>
        <strain evidence="11">ATCC 43989 / DSM 5975 / JCM 20966 / LMG 6465 / NBRC 14845 / NCIMB 13405 / ORS 571</strain>
    </source>
</reference>
<dbReference type="SMART" id="SM00283">
    <property type="entry name" value="MA"/>
    <property type="match status" value="1"/>
</dbReference>
<dbReference type="SUPFAM" id="SSF58104">
    <property type="entry name" value="Methyl-accepting chemotaxis protein (MCP) signaling domain"/>
    <property type="match status" value="1"/>
</dbReference>
<dbReference type="InterPro" id="IPR004089">
    <property type="entry name" value="MCPsignal_dom"/>
</dbReference>
<dbReference type="PROSITE" id="PS50111">
    <property type="entry name" value="CHEMOTAXIS_TRANSDUC_2"/>
    <property type="match status" value="1"/>
</dbReference>
<keyword evidence="2" id="KW-0997">Cell inner membrane</keyword>
<keyword evidence="6" id="KW-0472">Membrane</keyword>
<dbReference type="eggNOG" id="COG5000">
    <property type="taxonomic scope" value="Bacteria"/>
</dbReference>
<feature type="domain" description="Methyl-accepting transducer" evidence="7">
    <location>
        <begin position="312"/>
        <end position="555"/>
    </location>
</feature>
<feature type="transmembrane region" description="Helical" evidence="6">
    <location>
        <begin position="21"/>
        <end position="45"/>
    </location>
</feature>
<proteinExistence type="inferred from homology"/>
<evidence type="ECO:0000259" key="8">
    <source>
        <dbReference type="PROSITE" id="PS50192"/>
    </source>
</evidence>
<dbReference type="STRING" id="438753.AZC_3481"/>
<gene>
    <name evidence="10" type="ordered locus">AZC_3481</name>
</gene>
<dbReference type="PANTHER" id="PTHR32089:SF112">
    <property type="entry name" value="LYSOZYME-LIKE PROTEIN-RELATED"/>
    <property type="match status" value="1"/>
</dbReference>
<evidence type="ECO:0000313" key="10">
    <source>
        <dbReference type="EMBL" id="BAF89479.1"/>
    </source>
</evidence>
<dbReference type="PROSITE" id="PS50192">
    <property type="entry name" value="T_SNARE"/>
    <property type="match status" value="1"/>
</dbReference>
<dbReference type="KEGG" id="azc:AZC_3481"/>
<evidence type="ECO:0000256" key="1">
    <source>
        <dbReference type="ARBA" id="ARBA00004429"/>
    </source>
</evidence>
<dbReference type="SMART" id="SM00304">
    <property type="entry name" value="HAMP"/>
    <property type="match status" value="1"/>
</dbReference>
<keyword evidence="2" id="KW-1003">Cell membrane</keyword>
<keyword evidence="6" id="KW-1133">Transmembrane helix</keyword>
<dbReference type="Gene3D" id="6.10.340.10">
    <property type="match status" value="1"/>
</dbReference>
<dbReference type="PRINTS" id="PR00260">
    <property type="entry name" value="CHEMTRNSDUCR"/>
</dbReference>
<reference evidence="10 11" key="4">
    <citation type="journal article" date="2009" name="Appl. Environ. Microbiol.">
        <title>Comparative genome-wide transcriptional profiling of Azorhizobium caulinodans ORS571 grown under free-living and symbiotic conditions.</title>
        <authorList>
            <person name="Tsukada S."/>
            <person name="Aono T."/>
            <person name="Akiba N."/>
            <person name="Lee KB."/>
            <person name="Liu CT."/>
            <person name="Toyazaki H."/>
            <person name="Oyaizu H."/>
        </authorList>
    </citation>
    <scope>NUCLEOTIDE SEQUENCE [LARGE SCALE GENOMIC DNA]</scope>
    <source>
        <strain evidence="11">ATCC 43989 / DSM 5975 / JCM 20966 / LMG 6465 / NBRC 14845 / NCIMB 13405 / ORS 571</strain>
    </source>
</reference>
<feature type="domain" description="T-SNARE coiled-coil homology" evidence="8">
    <location>
        <begin position="471"/>
        <end position="533"/>
    </location>
</feature>
<dbReference type="HOGENOM" id="CLU_000445_107_27_5"/>
<accession>A8IEE6</accession>
<dbReference type="InterPro" id="IPR000727">
    <property type="entry name" value="T_SNARE_dom"/>
</dbReference>
<feature type="transmembrane region" description="Helical" evidence="6">
    <location>
        <begin position="202"/>
        <end position="224"/>
    </location>
</feature>
<organism evidence="10 11">
    <name type="scientific">Azorhizobium caulinodans (strain ATCC 43989 / DSM 5975 / JCM 20966 / LMG 6465 / NBRC 14845 / NCIMB 13405 / ORS 571)</name>
    <dbReference type="NCBI Taxonomy" id="438753"/>
    <lineage>
        <taxon>Bacteria</taxon>
        <taxon>Pseudomonadati</taxon>
        <taxon>Pseudomonadota</taxon>
        <taxon>Alphaproteobacteria</taxon>
        <taxon>Hyphomicrobiales</taxon>
        <taxon>Xanthobacteraceae</taxon>
        <taxon>Azorhizobium</taxon>
    </lineage>
</organism>
<evidence type="ECO:0000259" key="7">
    <source>
        <dbReference type="PROSITE" id="PS50111"/>
    </source>
</evidence>
<reference evidence="11" key="2">
    <citation type="submission" date="2007-04" db="EMBL/GenBank/DDBJ databases">
        <title>Complete genome sequence of the nitrogen-fixing bacterium Azorhizobium caulinodans ORS571.</title>
        <authorList>
            <person name="Lee K.B."/>
            <person name="Backer P.D."/>
            <person name="Aono T."/>
            <person name="Liu C.T."/>
            <person name="Suzuki S."/>
            <person name="Suzuki T."/>
            <person name="Kaneko T."/>
            <person name="Yamada M."/>
            <person name="Tabata S."/>
            <person name="Kupfer D.M."/>
            <person name="Najar F.Z."/>
            <person name="Wiley G.B."/>
            <person name="Roe B."/>
            <person name="Binnewies T."/>
            <person name="Ussery D."/>
            <person name="Vereecke D."/>
            <person name="Gevers D."/>
            <person name="Holsters M."/>
            <person name="Oyaizu H."/>
        </authorList>
    </citation>
    <scope>NUCLEOTIDE SEQUENCE [LARGE SCALE GENOMIC DNA]</scope>
    <source>
        <strain evidence="11">ATCC 43989 / DSM 5975 / JCM 20966 / LMG 6465 / NBRC 14845 / NCIMB 13405 / ORS 571</strain>
    </source>
</reference>
<dbReference type="Gene3D" id="1.10.287.950">
    <property type="entry name" value="Methyl-accepting chemotaxis protein"/>
    <property type="match status" value="1"/>
</dbReference>
<dbReference type="Pfam" id="PF00015">
    <property type="entry name" value="MCPsignal"/>
    <property type="match status" value="1"/>
</dbReference>
<dbReference type="PROSITE" id="PS50885">
    <property type="entry name" value="HAMP"/>
    <property type="match status" value="1"/>
</dbReference>
<reference evidence="10 11" key="6">
    <citation type="journal article" date="2011" name="Appl. Environ. Microbiol.">
        <title>Involvement of the azorhizobial chromosome partition gene (parA) in the onset of bacteroid differentiation during Sesbania rostrata stem nodule development.</title>
        <authorList>
            <person name="Liu CT."/>
            <person name="Lee KB."/>
            <person name="Wang YS."/>
            <person name="Peng MH."/>
            <person name="Lee KT."/>
            <person name="Suzuki S."/>
            <person name="Suzuki T."/>
            <person name="Oyaizu H."/>
        </authorList>
    </citation>
    <scope>NUCLEOTIDE SEQUENCE [LARGE SCALE GENOMIC DNA]</scope>
    <source>
        <strain evidence="11">ATCC 43989 / DSM 5975 / JCM 20966 / LMG 6465 / NBRC 14845 / NCIMB 13405 / ORS 571</strain>
    </source>
</reference>
<evidence type="ECO:0000256" key="3">
    <source>
        <dbReference type="ARBA" id="ARBA00023224"/>
    </source>
</evidence>
<dbReference type="EMBL" id="AP009384">
    <property type="protein sequence ID" value="BAF89479.1"/>
    <property type="molecule type" value="Genomic_DNA"/>
</dbReference>
<dbReference type="Proteomes" id="UP000000270">
    <property type="component" value="Chromosome"/>
</dbReference>
<dbReference type="GO" id="GO:0006935">
    <property type="term" value="P:chemotaxis"/>
    <property type="evidence" value="ECO:0007669"/>
    <property type="project" value="InterPro"/>
</dbReference>
<reference evidence="10 11" key="1">
    <citation type="journal article" date="2007" name="Appl. Environ. Microbiol.">
        <title>Rhizobial factors required for stem nodule maturation and maintenance in Sesbania rostrata-Azorhizobium caulinodans ORS571 symbiosis.</title>
        <authorList>
            <person name="Suzuki S."/>
            <person name="Aono T."/>
            <person name="Lee KB."/>
            <person name="Suzuki T."/>
            <person name="Liu CT."/>
            <person name="Miwa H."/>
            <person name="Wakao S."/>
            <person name="Iki T."/>
            <person name="Oyaizu H."/>
        </authorList>
    </citation>
    <scope>NUCLEOTIDE SEQUENCE [LARGE SCALE GENOMIC DNA]</scope>
    <source>
        <strain evidence="11">ATCC 43989 / DSM 5975 / JCM 20966 / LMG 6465 / NBRC 14845 / NCIMB 13405 / ORS 571</strain>
    </source>
</reference>
<dbReference type="GO" id="GO:0007165">
    <property type="term" value="P:signal transduction"/>
    <property type="evidence" value="ECO:0007669"/>
    <property type="project" value="UniProtKB-KW"/>
</dbReference>
<dbReference type="InterPro" id="IPR004090">
    <property type="entry name" value="Chemotax_Me-accpt_rcpt"/>
</dbReference>
<dbReference type="Pfam" id="PF00672">
    <property type="entry name" value="HAMP"/>
    <property type="match status" value="1"/>
</dbReference>
<dbReference type="AlphaFoldDB" id="A8IEE6"/>
<evidence type="ECO:0000256" key="5">
    <source>
        <dbReference type="PROSITE-ProRule" id="PRU00284"/>
    </source>
</evidence>
<keyword evidence="6" id="KW-0812">Transmembrane</keyword>
<reference evidence="10 11" key="5">
    <citation type="journal article" date="2010" name="Appl. Environ. Microbiol.">
        <title>phrR-like gene praR of Azorhizobium caulinodans ORS571 is essential for symbiosis with Sesbania rostrata and is involved in expression of reb genes.</title>
        <authorList>
            <person name="Akiba N."/>
            <person name="Aono T."/>
            <person name="Toyazaki H."/>
            <person name="Sato S."/>
            <person name="Oyaizu H."/>
        </authorList>
    </citation>
    <scope>NUCLEOTIDE SEQUENCE [LARGE SCALE GENOMIC DNA]</scope>
    <source>
        <strain evidence="11">ATCC 43989 / DSM 5975 / JCM 20966 / LMG 6465 / NBRC 14845 / NCIMB 13405 / ORS 571</strain>
    </source>
</reference>
<dbReference type="CDD" id="cd06225">
    <property type="entry name" value="HAMP"/>
    <property type="match status" value="1"/>
</dbReference>
<dbReference type="eggNOG" id="COG0840">
    <property type="taxonomic scope" value="Bacteria"/>
</dbReference>
<name>A8IEE6_AZOC5</name>
<sequence>MLGPPGRAVLESMMRYANFPIILKVLVLLLALGITSLAGAGYAAWQMSRIDDAYTGLVDGAQVAVLKIARAARFSVVVRAELQSALLATSEAEMRAAAGRREDAIAQYRQLMSEAAQAMPSQAAGIQRLRDLTHAAFVDACGGVVKAAGGADSGADARRLMASSCAPAIDASIAEALKFNEGLRVAVQDQRQGISDTTVSSITVTFAVIAGATLLVMFVAYWLVRDAIVKPLRRLMFSMDALGEGRLHEEVTGTERKDEVGAMARTLDVLRGHLADAEDMRVAQARREADERDQLAKRERLATSFIDRMTQLASGFASSAGEVADAARSLSATAEQTAQQANAVAAAAEQASANVQTVAASSEELATSVREITGQVSHSADVAEQAFREVEASSTRIGALSTAAADIGDVIGLIRGIADQTNLLALNATIEAARAGDAGRGFAVVASEVKQLAAQTARATADISGKVTEIQTATEGTVSSMSQIQRVVTDIKQISSSIAGAVEEQGAATGEIAQNCQQAATGTQQVTDNIGGVGQAAQMTGAASDQLLALSQDLSSQASELREVVETFVQDLAAA</sequence>
<evidence type="ECO:0000256" key="6">
    <source>
        <dbReference type="SAM" id="Phobius"/>
    </source>
</evidence>
<dbReference type="GO" id="GO:0004888">
    <property type="term" value="F:transmembrane signaling receptor activity"/>
    <property type="evidence" value="ECO:0007669"/>
    <property type="project" value="InterPro"/>
</dbReference>
<comment type="subcellular location">
    <subcellularLocation>
        <location evidence="1">Cell inner membrane</location>
        <topology evidence="1">Multi-pass membrane protein</topology>
    </subcellularLocation>
</comment>
<dbReference type="InterPro" id="IPR003660">
    <property type="entry name" value="HAMP_dom"/>
</dbReference>
<keyword evidence="11" id="KW-1185">Reference proteome</keyword>
<comment type="similarity">
    <text evidence="4">Belongs to the methyl-accepting chemotaxis (MCP) protein family.</text>
</comment>
<dbReference type="PANTHER" id="PTHR32089">
    <property type="entry name" value="METHYL-ACCEPTING CHEMOTAXIS PROTEIN MCPB"/>
    <property type="match status" value="1"/>
</dbReference>